<evidence type="ECO:0000313" key="2">
    <source>
        <dbReference type="Proteomes" id="UP000245962"/>
    </source>
</evidence>
<reference evidence="1 2" key="1">
    <citation type="submission" date="2018-04" db="EMBL/GenBank/DDBJ databases">
        <title>Marixanthomonas spongiae HN-E44 sp. nov., isolated from a marine sponge.</title>
        <authorList>
            <person name="Luo L."/>
            <person name="Zhuang L."/>
        </authorList>
    </citation>
    <scope>NUCLEOTIDE SEQUENCE [LARGE SCALE GENOMIC DNA]</scope>
    <source>
        <strain evidence="1 2">HN-E44</strain>
    </source>
</reference>
<dbReference type="PANTHER" id="PTHR30605">
    <property type="entry name" value="ANHYDRO-N-ACETYLMURAMIC ACID KINASE"/>
    <property type="match status" value="1"/>
</dbReference>
<organism evidence="1 2">
    <name type="scientific">Marixanthomonas spongiae</name>
    <dbReference type="NCBI Taxonomy" id="2174845"/>
    <lineage>
        <taxon>Bacteria</taxon>
        <taxon>Pseudomonadati</taxon>
        <taxon>Bacteroidota</taxon>
        <taxon>Flavobacteriia</taxon>
        <taxon>Flavobacteriales</taxon>
        <taxon>Flavobacteriaceae</taxon>
        <taxon>Marixanthomonas</taxon>
    </lineage>
</organism>
<sequence length="354" mass="39565">MKNNNYHVLGVMSGTSLDGVDITECFFEISREQQWSFTIGASETIEYPTIWKRTLQQAVQYSEEKLTELDENYTDYLSQIISAFISKHQITDIDAVCSHGHTVLHEPEKGVTFQIGNLPKLATLIKQKVVCDFRVQDVNLGGQGAPLVPVGDAFLFPEYDYCLNLGGFANCSFEKNGKRIAYDICPVNIVLNLYAEKLGEKYDDKGEMAASGELNSGLLNQLNHLNFYNEEPPKSLGLEWVKAYIFPILETSGETYRNILRTFTEHIAIQLGRQFSEGKKVLATGGGVYNSFLIDRFKSLRNVELVVPSNQLIGYKEALVFGLLGILKLRDQVNCLSSVTGAKENHSSGLVFHP</sequence>
<dbReference type="GO" id="GO:0006040">
    <property type="term" value="P:amino sugar metabolic process"/>
    <property type="evidence" value="ECO:0007669"/>
    <property type="project" value="InterPro"/>
</dbReference>
<keyword evidence="1" id="KW-0808">Transferase</keyword>
<keyword evidence="1" id="KW-0418">Kinase</keyword>
<dbReference type="GO" id="GO:0005524">
    <property type="term" value="F:ATP binding"/>
    <property type="evidence" value="ECO:0007669"/>
    <property type="project" value="InterPro"/>
</dbReference>
<comment type="caution">
    <text evidence="1">The sequence shown here is derived from an EMBL/GenBank/DDBJ whole genome shotgun (WGS) entry which is preliminary data.</text>
</comment>
<dbReference type="GO" id="GO:0016773">
    <property type="term" value="F:phosphotransferase activity, alcohol group as acceptor"/>
    <property type="evidence" value="ECO:0007669"/>
    <property type="project" value="InterPro"/>
</dbReference>
<dbReference type="GO" id="GO:0016301">
    <property type="term" value="F:kinase activity"/>
    <property type="evidence" value="ECO:0007669"/>
    <property type="project" value="UniProtKB-KW"/>
</dbReference>
<evidence type="ECO:0000313" key="1">
    <source>
        <dbReference type="EMBL" id="PVW12155.1"/>
    </source>
</evidence>
<dbReference type="RefSeq" id="WP_116695654.1">
    <property type="nucleotide sequence ID" value="NZ_QEHR01000016.1"/>
</dbReference>
<dbReference type="GO" id="GO:0009254">
    <property type="term" value="P:peptidoglycan turnover"/>
    <property type="evidence" value="ECO:0007669"/>
    <property type="project" value="InterPro"/>
</dbReference>
<dbReference type="InterPro" id="IPR005338">
    <property type="entry name" value="Anhydro_N_Ac-Mur_kinase"/>
</dbReference>
<accession>A0A2U0HTI5</accession>
<dbReference type="NCBIfam" id="NF007144">
    <property type="entry name" value="PRK09585.2-3"/>
    <property type="match status" value="1"/>
</dbReference>
<proteinExistence type="predicted"/>
<dbReference type="Proteomes" id="UP000245962">
    <property type="component" value="Unassembled WGS sequence"/>
</dbReference>
<dbReference type="PANTHER" id="PTHR30605:SF0">
    <property type="entry name" value="ANHYDRO-N-ACETYLMURAMIC ACID KINASE"/>
    <property type="match status" value="1"/>
</dbReference>
<dbReference type="SUPFAM" id="SSF53067">
    <property type="entry name" value="Actin-like ATPase domain"/>
    <property type="match status" value="1"/>
</dbReference>
<dbReference type="Pfam" id="PF03702">
    <property type="entry name" value="AnmK"/>
    <property type="match status" value="1"/>
</dbReference>
<dbReference type="Gene3D" id="3.30.420.40">
    <property type="match status" value="2"/>
</dbReference>
<name>A0A2U0HTI5_9FLAO</name>
<protein>
    <submittedName>
        <fullName evidence="1">Anhydro-N-acetylmuramic acid kinase</fullName>
    </submittedName>
</protein>
<dbReference type="AlphaFoldDB" id="A0A2U0HTI5"/>
<dbReference type="OrthoDB" id="9763949at2"/>
<dbReference type="EMBL" id="QEHR01000016">
    <property type="protein sequence ID" value="PVW12155.1"/>
    <property type="molecule type" value="Genomic_DNA"/>
</dbReference>
<keyword evidence="2" id="KW-1185">Reference proteome</keyword>
<gene>
    <name evidence="1" type="ORF">DDV96_15245</name>
</gene>
<dbReference type="InterPro" id="IPR043129">
    <property type="entry name" value="ATPase_NBD"/>
</dbReference>